<dbReference type="RefSeq" id="WP_065248123.1">
    <property type="nucleotide sequence ID" value="NZ_CP012117.1"/>
</dbReference>
<evidence type="ECO:0000259" key="9">
    <source>
        <dbReference type="PROSITE" id="PS50110"/>
    </source>
</evidence>
<keyword evidence="3" id="KW-0805">Transcription regulation</keyword>
<feature type="domain" description="Response regulatory" evidence="9">
    <location>
        <begin position="6"/>
        <end position="119"/>
    </location>
</feature>
<proteinExistence type="predicted"/>
<dbReference type="PANTHER" id="PTHR48111:SF21">
    <property type="entry name" value="DNA-BINDING DUAL MASTER TRANSCRIPTIONAL REGULATOR RPAA"/>
    <property type="match status" value="1"/>
</dbReference>
<organism evidence="11 13">
    <name type="scientific">Dermabacter vaginalis</name>
    <dbReference type="NCBI Taxonomy" id="1630135"/>
    <lineage>
        <taxon>Bacteria</taxon>
        <taxon>Bacillati</taxon>
        <taxon>Actinomycetota</taxon>
        <taxon>Actinomycetes</taxon>
        <taxon>Micrococcales</taxon>
        <taxon>Dermabacteraceae</taxon>
        <taxon>Dermabacter</taxon>
    </lineage>
</organism>
<dbReference type="GO" id="GO:0000976">
    <property type="term" value="F:transcription cis-regulatory region binding"/>
    <property type="evidence" value="ECO:0007669"/>
    <property type="project" value="InterPro"/>
</dbReference>
<evidence type="ECO:0000256" key="7">
    <source>
        <dbReference type="PROSITE-ProRule" id="PRU00169"/>
    </source>
</evidence>
<dbReference type="CDD" id="cd17574">
    <property type="entry name" value="REC_OmpR"/>
    <property type="match status" value="1"/>
</dbReference>
<dbReference type="AlphaFoldDB" id="A0A1B0ZJA3"/>
<evidence type="ECO:0000313" key="14">
    <source>
        <dbReference type="Proteomes" id="UP000323865"/>
    </source>
</evidence>
<dbReference type="EMBL" id="CP044108">
    <property type="protein sequence ID" value="QEU11535.1"/>
    <property type="molecule type" value="Genomic_DNA"/>
</dbReference>
<dbReference type="NCBIfam" id="NF040689">
    <property type="entry name" value="MtrAB_MtrA"/>
    <property type="match status" value="1"/>
</dbReference>
<sequence>MSTPPRILAIDDDAAIAEMVSILLEGRGYSVVTAPDARKGLAILERENIDLVLLDLMLPGMDGIEICRNIRESSNVPIIMLTARTETEKVVEGLEVGADDYLTKPFEPEELVARIRARVRRAPHGEAEILTLGDLEINVDRRQVLRNGETIRLTPIEFGLLIQMTRNPSQVFSREDLLREVWGYQHSKDTRLVNVHVQRLRSKIEIDPDNPRLIVTVRGVGYRAGE</sequence>
<accession>A0A1B0ZJA3</accession>
<dbReference type="Gene3D" id="1.10.10.10">
    <property type="entry name" value="Winged helix-like DNA-binding domain superfamily/Winged helix DNA-binding domain"/>
    <property type="match status" value="1"/>
</dbReference>
<name>A0A1B0ZJA3_9MICO</name>
<keyword evidence="4 8" id="KW-0238">DNA-binding</keyword>
<dbReference type="InterPro" id="IPR047671">
    <property type="entry name" value="MtrAB_MtrA"/>
</dbReference>
<dbReference type="EMBL" id="CP012117">
    <property type="protein sequence ID" value="ANP28061.1"/>
    <property type="molecule type" value="Genomic_DNA"/>
</dbReference>
<evidence type="ECO:0000256" key="4">
    <source>
        <dbReference type="ARBA" id="ARBA00023125"/>
    </source>
</evidence>
<dbReference type="GO" id="GO:0000156">
    <property type="term" value="F:phosphorelay response regulator activity"/>
    <property type="evidence" value="ECO:0007669"/>
    <property type="project" value="InterPro"/>
</dbReference>
<dbReference type="Pfam" id="PF00486">
    <property type="entry name" value="Trans_reg_C"/>
    <property type="match status" value="1"/>
</dbReference>
<dbReference type="FunFam" id="3.40.50.2300:FF:000001">
    <property type="entry name" value="DNA-binding response regulator PhoB"/>
    <property type="match status" value="1"/>
</dbReference>
<reference evidence="12 14" key="2">
    <citation type="submission" date="2019-09" db="EMBL/GenBank/DDBJ databases">
        <title>FDA dAtabase for Regulatory Grade micrObial Sequences (FDA-ARGOS): Supporting development and validation of Infectious Disease Dx tests.</title>
        <authorList>
            <person name="Sciortino C."/>
            <person name="Tallon L."/>
            <person name="Sadzewicz L."/>
            <person name="Vavikolanu K."/>
            <person name="Mehta A."/>
            <person name="Aluvathingal J."/>
            <person name="Nadendla S."/>
            <person name="Nandy P."/>
            <person name="Geyer C."/>
            <person name="Yan Y."/>
            <person name="Sichtig H."/>
        </authorList>
    </citation>
    <scope>NUCLEOTIDE SEQUENCE [LARGE SCALE GENOMIC DNA]</scope>
    <source>
        <strain evidence="12 14">FDAARGOS_640</strain>
    </source>
</reference>
<dbReference type="Gene3D" id="6.10.250.690">
    <property type="match status" value="1"/>
</dbReference>
<dbReference type="PANTHER" id="PTHR48111">
    <property type="entry name" value="REGULATOR OF RPOS"/>
    <property type="match status" value="1"/>
</dbReference>
<dbReference type="GO" id="GO:0005829">
    <property type="term" value="C:cytosol"/>
    <property type="evidence" value="ECO:0007669"/>
    <property type="project" value="TreeGrafter"/>
</dbReference>
<evidence type="ECO:0000256" key="8">
    <source>
        <dbReference type="PROSITE-ProRule" id="PRU01091"/>
    </source>
</evidence>
<dbReference type="InterPro" id="IPR001789">
    <property type="entry name" value="Sig_transdc_resp-reg_receiver"/>
</dbReference>
<evidence type="ECO:0000256" key="3">
    <source>
        <dbReference type="ARBA" id="ARBA00023015"/>
    </source>
</evidence>
<dbReference type="Proteomes" id="UP000092596">
    <property type="component" value="Chromosome"/>
</dbReference>
<dbReference type="InterPro" id="IPR036388">
    <property type="entry name" value="WH-like_DNA-bd_sf"/>
</dbReference>
<evidence type="ECO:0000313" key="13">
    <source>
        <dbReference type="Proteomes" id="UP000092596"/>
    </source>
</evidence>
<keyword evidence="2" id="KW-0902">Two-component regulatory system</keyword>
<dbReference type="SMART" id="SM00448">
    <property type="entry name" value="REC"/>
    <property type="match status" value="1"/>
</dbReference>
<dbReference type="PROSITE" id="PS50110">
    <property type="entry name" value="RESPONSE_REGULATORY"/>
    <property type="match status" value="1"/>
</dbReference>
<dbReference type="GO" id="GO:0045893">
    <property type="term" value="P:positive regulation of DNA-templated transcription"/>
    <property type="evidence" value="ECO:0007669"/>
    <property type="project" value="InterPro"/>
</dbReference>
<dbReference type="SUPFAM" id="SSF52172">
    <property type="entry name" value="CheY-like"/>
    <property type="match status" value="1"/>
</dbReference>
<evidence type="ECO:0000256" key="2">
    <source>
        <dbReference type="ARBA" id="ARBA00023012"/>
    </source>
</evidence>
<protein>
    <recommendedName>
        <fullName evidence="6">DNA-binding response regulator MtrA</fullName>
    </recommendedName>
</protein>
<dbReference type="SMART" id="SM00862">
    <property type="entry name" value="Trans_reg_C"/>
    <property type="match status" value="1"/>
</dbReference>
<feature type="modified residue" description="4-aspartylphosphate" evidence="7">
    <location>
        <position position="55"/>
    </location>
</feature>
<dbReference type="STRING" id="1630135.DAD186_15110"/>
<dbReference type="FunFam" id="1.10.10.10:FF:000033">
    <property type="entry name" value="DNA-binding response regulator MtrA"/>
    <property type="match status" value="1"/>
</dbReference>
<dbReference type="Pfam" id="PF00072">
    <property type="entry name" value="Response_reg"/>
    <property type="match status" value="1"/>
</dbReference>
<dbReference type="CDD" id="cd00383">
    <property type="entry name" value="trans_reg_C"/>
    <property type="match status" value="1"/>
</dbReference>
<evidence type="ECO:0000256" key="5">
    <source>
        <dbReference type="ARBA" id="ARBA00023163"/>
    </source>
</evidence>
<reference evidence="11 13" key="1">
    <citation type="submission" date="2015-06" db="EMBL/GenBank/DDBJ databases">
        <title>Investigation of pathophysiology for high-risk pregnancy and development of treatment modality based on it.</title>
        <authorList>
            <person name="Kim B.-C."/>
            <person name="Lim S."/>
        </authorList>
    </citation>
    <scope>NUCLEOTIDE SEQUENCE [LARGE SCALE GENOMIC DNA]</scope>
    <source>
        <strain evidence="11 13">AD1-86</strain>
    </source>
</reference>
<evidence type="ECO:0000256" key="6">
    <source>
        <dbReference type="ARBA" id="ARBA00035142"/>
    </source>
</evidence>
<keyword evidence="1 7" id="KW-0597">Phosphoprotein</keyword>
<dbReference type="GO" id="GO:0032993">
    <property type="term" value="C:protein-DNA complex"/>
    <property type="evidence" value="ECO:0007669"/>
    <property type="project" value="TreeGrafter"/>
</dbReference>
<evidence type="ECO:0000256" key="1">
    <source>
        <dbReference type="ARBA" id="ARBA00022553"/>
    </source>
</evidence>
<dbReference type="InterPro" id="IPR039420">
    <property type="entry name" value="WalR-like"/>
</dbReference>
<evidence type="ECO:0000313" key="11">
    <source>
        <dbReference type="EMBL" id="ANP28061.1"/>
    </source>
</evidence>
<evidence type="ECO:0000313" key="12">
    <source>
        <dbReference type="EMBL" id="QEU11535.1"/>
    </source>
</evidence>
<keyword evidence="14" id="KW-1185">Reference proteome</keyword>
<feature type="domain" description="OmpR/PhoB-type" evidence="10">
    <location>
        <begin position="127"/>
        <end position="226"/>
    </location>
</feature>
<dbReference type="InterPro" id="IPR011006">
    <property type="entry name" value="CheY-like_superfamily"/>
</dbReference>
<evidence type="ECO:0000259" key="10">
    <source>
        <dbReference type="PROSITE" id="PS51755"/>
    </source>
</evidence>
<dbReference type="Proteomes" id="UP000323865">
    <property type="component" value="Chromosome"/>
</dbReference>
<gene>
    <name evidence="11" type="ORF">DAD186_15110</name>
    <name evidence="12" type="ORF">FOB48_03985</name>
</gene>
<keyword evidence="5" id="KW-0804">Transcription</keyword>
<feature type="DNA-binding region" description="OmpR/PhoB-type" evidence="8">
    <location>
        <begin position="127"/>
        <end position="226"/>
    </location>
</feature>
<dbReference type="Gene3D" id="3.40.50.2300">
    <property type="match status" value="1"/>
</dbReference>
<dbReference type="InterPro" id="IPR001867">
    <property type="entry name" value="OmpR/PhoB-type_DNA-bd"/>
</dbReference>
<dbReference type="KEGG" id="dva:DAD186_15110"/>
<dbReference type="PROSITE" id="PS51755">
    <property type="entry name" value="OMPR_PHOB"/>
    <property type="match status" value="1"/>
</dbReference>